<dbReference type="OrthoDB" id="9807209at2"/>
<accession>A0A1H3IYF7</accession>
<dbReference type="PANTHER" id="PTHR45947">
    <property type="entry name" value="SULFOQUINOVOSYL TRANSFERASE SQD2"/>
    <property type="match status" value="1"/>
</dbReference>
<dbReference type="GO" id="GO:0016757">
    <property type="term" value="F:glycosyltransferase activity"/>
    <property type="evidence" value="ECO:0007669"/>
    <property type="project" value="TreeGrafter"/>
</dbReference>
<feature type="region of interest" description="Disordered" evidence="1">
    <location>
        <begin position="401"/>
        <end position="438"/>
    </location>
</feature>
<dbReference type="STRING" id="1503961.SAMN05421736_101965"/>
<feature type="compositionally biased region" description="Basic and acidic residues" evidence="1">
    <location>
        <begin position="417"/>
        <end position="430"/>
    </location>
</feature>
<reference evidence="3" key="1">
    <citation type="submission" date="2016-10" db="EMBL/GenBank/DDBJ databases">
        <authorList>
            <person name="Varghese N."/>
            <person name="Submissions S."/>
        </authorList>
    </citation>
    <scope>NUCLEOTIDE SEQUENCE [LARGE SCALE GENOMIC DNA]</scope>
    <source>
        <strain evidence="3">SP</strain>
    </source>
</reference>
<protein>
    <submittedName>
        <fullName evidence="2">Glycosyl transferases group 1</fullName>
    </submittedName>
</protein>
<keyword evidence="3" id="KW-1185">Reference proteome</keyword>
<proteinExistence type="predicted"/>
<keyword evidence="2" id="KW-0808">Transferase</keyword>
<organism evidence="2 3">
    <name type="scientific">Evansella caseinilytica</name>
    <dbReference type="NCBI Taxonomy" id="1503961"/>
    <lineage>
        <taxon>Bacteria</taxon>
        <taxon>Bacillati</taxon>
        <taxon>Bacillota</taxon>
        <taxon>Bacilli</taxon>
        <taxon>Bacillales</taxon>
        <taxon>Bacillaceae</taxon>
        <taxon>Evansella</taxon>
    </lineage>
</organism>
<name>A0A1H3IYF7_9BACI</name>
<dbReference type="EMBL" id="FNPI01000001">
    <property type="protein sequence ID" value="SDY32741.1"/>
    <property type="molecule type" value="Genomic_DNA"/>
</dbReference>
<dbReference type="SUPFAM" id="SSF53756">
    <property type="entry name" value="UDP-Glycosyltransferase/glycogen phosphorylase"/>
    <property type="match status" value="1"/>
</dbReference>
<dbReference type="Proteomes" id="UP000198935">
    <property type="component" value="Unassembled WGS sequence"/>
</dbReference>
<evidence type="ECO:0000256" key="1">
    <source>
        <dbReference type="SAM" id="MobiDB-lite"/>
    </source>
</evidence>
<gene>
    <name evidence="2" type="ORF">SAMN05421736_101965</name>
</gene>
<dbReference type="Pfam" id="PF13692">
    <property type="entry name" value="Glyco_trans_1_4"/>
    <property type="match status" value="1"/>
</dbReference>
<feature type="compositionally biased region" description="Acidic residues" evidence="1">
    <location>
        <begin position="406"/>
        <end position="416"/>
    </location>
</feature>
<dbReference type="AlphaFoldDB" id="A0A1H3IYF7"/>
<evidence type="ECO:0000313" key="2">
    <source>
        <dbReference type="EMBL" id="SDY32741.1"/>
    </source>
</evidence>
<dbReference type="InterPro" id="IPR050194">
    <property type="entry name" value="Glycosyltransferase_grp1"/>
</dbReference>
<sequence length="438" mass="49719">MRILYVTEKVPFIPGSNDQARAYRQIEGLIEEGIHVDCIFFHDDFIYFLPGKDILSKSFNKKTIKAFKRSKRQLYTILDIVKGYPVTVSKYAAPELNTVIRTILKTEPYDTIHLQSKLAHNLKETEGLPKLLIDFVEADSWSLHEQIDQTDNKIAKYILMEEHRRLKRHDRDVRLKFDKGIVQSRRDREEISATGDQVKVVPHIQLVPKTLRRASRKKAIVFSGKMNAAHNIAAAKRLVNNIYLPLKQEIADLECWIVGGQPGAEVEELAKIDGVTVTGYVKDNISYIRNGSVYVAPLEFGTGIHQQIIEAAIQARPVVLSDTANSGIGFTDSKEAKVCGTDEEFIDSIRQLLEDSSTGTRLSRNAKKYVKRKFNKELAIRLLMSTYHSLLSNQQAADSLEAEAAVAEEETEEDSRLEDQHEGEVDVFIKKERHQLTS</sequence>
<evidence type="ECO:0000313" key="3">
    <source>
        <dbReference type="Proteomes" id="UP000198935"/>
    </source>
</evidence>
<dbReference type="PANTHER" id="PTHR45947:SF3">
    <property type="entry name" value="SULFOQUINOVOSYL TRANSFERASE SQD2"/>
    <property type="match status" value="1"/>
</dbReference>
<dbReference type="Gene3D" id="3.40.50.2000">
    <property type="entry name" value="Glycogen Phosphorylase B"/>
    <property type="match status" value="1"/>
</dbReference>